<sequence length="86" mass="9268">MAPSIAMMPLFIEFGHCSITSAVVFAAPLKWLLLGRCPLSPCPRCFDAKCDPTKSSNGYFLASPFGFVPCHSSCLHALQSWSATAE</sequence>
<dbReference type="AlphaFoldDB" id="A0A7E4VM96"/>
<accession>A0A7E4VM96</accession>
<reference evidence="1" key="1">
    <citation type="journal article" date="2013" name="Genetics">
        <title>The draft genome and transcriptome of Panagrellus redivivus are shaped by the harsh demands of a free-living lifestyle.</title>
        <authorList>
            <person name="Srinivasan J."/>
            <person name="Dillman A.R."/>
            <person name="Macchietto M.G."/>
            <person name="Heikkinen L."/>
            <person name="Lakso M."/>
            <person name="Fracchia K.M."/>
            <person name="Antoshechkin I."/>
            <person name="Mortazavi A."/>
            <person name="Wong G."/>
            <person name="Sternberg P.W."/>
        </authorList>
    </citation>
    <scope>NUCLEOTIDE SEQUENCE [LARGE SCALE GENOMIC DNA]</scope>
    <source>
        <strain evidence="1">MT8872</strain>
    </source>
</reference>
<dbReference type="WBParaSite" id="Pan_g22852.t1">
    <property type="protein sequence ID" value="Pan_g22852.t1"/>
    <property type="gene ID" value="Pan_g22852"/>
</dbReference>
<protein>
    <submittedName>
        <fullName evidence="2">Secreted protein</fullName>
    </submittedName>
</protein>
<evidence type="ECO:0000313" key="1">
    <source>
        <dbReference type="Proteomes" id="UP000492821"/>
    </source>
</evidence>
<dbReference type="Proteomes" id="UP000492821">
    <property type="component" value="Unassembled WGS sequence"/>
</dbReference>
<organism evidence="1 2">
    <name type="scientific">Panagrellus redivivus</name>
    <name type="common">Microworm</name>
    <dbReference type="NCBI Taxonomy" id="6233"/>
    <lineage>
        <taxon>Eukaryota</taxon>
        <taxon>Metazoa</taxon>
        <taxon>Ecdysozoa</taxon>
        <taxon>Nematoda</taxon>
        <taxon>Chromadorea</taxon>
        <taxon>Rhabditida</taxon>
        <taxon>Tylenchina</taxon>
        <taxon>Panagrolaimomorpha</taxon>
        <taxon>Panagrolaimoidea</taxon>
        <taxon>Panagrolaimidae</taxon>
        <taxon>Panagrellus</taxon>
    </lineage>
</organism>
<reference evidence="2" key="2">
    <citation type="submission" date="2020-10" db="UniProtKB">
        <authorList>
            <consortium name="WormBaseParasite"/>
        </authorList>
    </citation>
    <scope>IDENTIFICATION</scope>
</reference>
<proteinExistence type="predicted"/>
<evidence type="ECO:0000313" key="2">
    <source>
        <dbReference type="WBParaSite" id="Pan_g22852.t1"/>
    </source>
</evidence>
<name>A0A7E4VM96_PANRE</name>
<keyword evidence="1" id="KW-1185">Reference proteome</keyword>